<dbReference type="InterPro" id="IPR027417">
    <property type="entry name" value="P-loop_NTPase"/>
</dbReference>
<dbReference type="VEuPathDB" id="MicrosporidiaDB:M153_2200035183"/>
<name>A0A0R0M4Y8_9MICR</name>
<evidence type="ECO:0000313" key="5">
    <source>
        <dbReference type="EMBL" id="KRH95173.1"/>
    </source>
</evidence>
<dbReference type="GO" id="GO:0005634">
    <property type="term" value="C:nucleus"/>
    <property type="evidence" value="ECO:0007669"/>
    <property type="project" value="TreeGrafter"/>
</dbReference>
<gene>
    <name evidence="5" type="ORF">M153_2200035183</name>
</gene>
<evidence type="ECO:0000256" key="1">
    <source>
        <dbReference type="ARBA" id="ARBA00022741"/>
    </source>
</evidence>
<dbReference type="GO" id="GO:0005694">
    <property type="term" value="C:chromosome"/>
    <property type="evidence" value="ECO:0007669"/>
    <property type="project" value="TreeGrafter"/>
</dbReference>
<feature type="domain" description="AAA+ ATPase" evidence="4">
    <location>
        <begin position="197"/>
        <end position="443"/>
    </location>
</feature>
<feature type="compositionally biased region" description="Basic and acidic residues" evidence="3">
    <location>
        <begin position="75"/>
        <end position="98"/>
    </location>
</feature>
<dbReference type="Pfam" id="PF00004">
    <property type="entry name" value="AAA"/>
    <property type="match status" value="1"/>
</dbReference>
<dbReference type="InterPro" id="IPR044539">
    <property type="entry name" value="Pch2-like"/>
</dbReference>
<dbReference type="Gene3D" id="3.40.50.300">
    <property type="entry name" value="P-loop containing nucleotide triphosphate hydrolases"/>
    <property type="match status" value="2"/>
</dbReference>
<dbReference type="Proteomes" id="UP000051530">
    <property type="component" value="Unassembled WGS sequence"/>
</dbReference>
<dbReference type="PANTHER" id="PTHR45991:SF1">
    <property type="entry name" value="PACHYTENE CHECKPOINT PROTEIN 2 HOMOLOG"/>
    <property type="match status" value="1"/>
</dbReference>
<accession>A0A0R0M4Y8</accession>
<dbReference type="SMART" id="SM00382">
    <property type="entry name" value="AAA"/>
    <property type="match status" value="1"/>
</dbReference>
<dbReference type="EMBL" id="LGUB01000004">
    <property type="protein sequence ID" value="KRH95173.1"/>
    <property type="molecule type" value="Genomic_DNA"/>
</dbReference>
<dbReference type="SUPFAM" id="SSF52540">
    <property type="entry name" value="P-loop containing nucleoside triphosphate hydrolases"/>
    <property type="match status" value="1"/>
</dbReference>
<dbReference type="AlphaFoldDB" id="A0A0R0M4Y8"/>
<organism evidence="5 6">
    <name type="scientific">Pseudoloma neurophilia</name>
    <dbReference type="NCBI Taxonomy" id="146866"/>
    <lineage>
        <taxon>Eukaryota</taxon>
        <taxon>Fungi</taxon>
        <taxon>Fungi incertae sedis</taxon>
        <taxon>Microsporidia</taxon>
        <taxon>Pseudoloma</taxon>
    </lineage>
</organism>
<dbReference type="GO" id="GO:0007131">
    <property type="term" value="P:reciprocal meiotic recombination"/>
    <property type="evidence" value="ECO:0007669"/>
    <property type="project" value="TreeGrafter"/>
</dbReference>
<feature type="compositionally biased region" description="Basic residues" evidence="3">
    <location>
        <begin position="63"/>
        <end position="74"/>
    </location>
</feature>
<dbReference type="OrthoDB" id="10042665at2759"/>
<evidence type="ECO:0000259" key="4">
    <source>
        <dbReference type="SMART" id="SM00382"/>
    </source>
</evidence>
<evidence type="ECO:0000256" key="3">
    <source>
        <dbReference type="SAM" id="MobiDB-lite"/>
    </source>
</evidence>
<dbReference type="GO" id="GO:0051598">
    <property type="term" value="P:meiotic recombination checkpoint signaling"/>
    <property type="evidence" value="ECO:0007669"/>
    <property type="project" value="TreeGrafter"/>
</dbReference>
<dbReference type="GO" id="GO:0016887">
    <property type="term" value="F:ATP hydrolysis activity"/>
    <property type="evidence" value="ECO:0007669"/>
    <property type="project" value="InterPro"/>
</dbReference>
<evidence type="ECO:0000313" key="6">
    <source>
        <dbReference type="Proteomes" id="UP000051530"/>
    </source>
</evidence>
<evidence type="ECO:0000256" key="2">
    <source>
        <dbReference type="ARBA" id="ARBA00022840"/>
    </source>
</evidence>
<dbReference type="PANTHER" id="PTHR45991">
    <property type="entry name" value="PACHYTENE CHECKPOINT PROTEIN 2"/>
    <property type="match status" value="1"/>
</dbReference>
<sequence>MTEAHALVIETTRTFDSTVRFINRLLDNFYSYKNLKSYVTEKYCQKKSIKKKDFKNYDLSKSMKNHNSRNKHRSEKNLKKHNLETNQENKRIEQDSKNKQHKIEIELDSQFSDTVFFAEAYIKNKLQFTGKCTIDKNTMFIIYKSKKNCIKPYYMVRNDQKHKILSIFYNHSKERKLIQSFNSNDKEIQINKKEKNEKKTVLLTGPPGMGKTTMAEAVFLRVMLRKDSVLCNQSNVNEDLTKNENLKVNHKSNINKSKNENLKVNHKSNINKSKNENLKVNHKSNINKSKINESKVNHKSNINKSKNNESKVNHKSKINELNAKNGVKIFFYRHQNKKDSESEKVRNTVFKKVNCSVFVSKYFGESSQLINQFFSSNRNTLLLFDEIDSLLLPRNTNNPCDSIRMVNTFLLEMDKKKNDMIFTSNIETLDRAVIDRCYNLSVDCLETDIEHLDRQTITYHLEGQTIRQHFDKEFSDNKTNGQQTGETIRDKYGIIVRNTLRDEMLKGKRPFKNISRYISRLMRDSRLFLREGESIRQLKKRIINNIL</sequence>
<keyword evidence="2" id="KW-0067">ATP-binding</keyword>
<protein>
    <recommendedName>
        <fullName evidence="4">AAA+ ATPase domain-containing protein</fullName>
    </recommendedName>
</protein>
<dbReference type="InterPro" id="IPR003593">
    <property type="entry name" value="AAA+_ATPase"/>
</dbReference>
<proteinExistence type="predicted"/>
<reference evidence="5 6" key="1">
    <citation type="submission" date="2015-07" db="EMBL/GenBank/DDBJ databases">
        <title>The genome of Pseudoloma neurophilia, a relevant intracellular parasite of the zebrafish.</title>
        <authorList>
            <person name="Ndikumana S."/>
            <person name="Pelin A."/>
            <person name="Sanders J."/>
            <person name="Corradi N."/>
        </authorList>
    </citation>
    <scope>NUCLEOTIDE SEQUENCE [LARGE SCALE GENOMIC DNA]</scope>
    <source>
        <strain evidence="5 6">MK1</strain>
    </source>
</reference>
<dbReference type="InterPro" id="IPR003959">
    <property type="entry name" value="ATPase_AAA_core"/>
</dbReference>
<comment type="caution">
    <text evidence="5">The sequence shown here is derived from an EMBL/GenBank/DDBJ whole genome shotgun (WGS) entry which is preliminary data.</text>
</comment>
<feature type="region of interest" description="Disordered" evidence="3">
    <location>
        <begin position="60"/>
        <end position="98"/>
    </location>
</feature>
<dbReference type="GO" id="GO:0005524">
    <property type="term" value="F:ATP binding"/>
    <property type="evidence" value="ECO:0007669"/>
    <property type="project" value="UniProtKB-KW"/>
</dbReference>
<keyword evidence="6" id="KW-1185">Reference proteome</keyword>
<keyword evidence="1" id="KW-0547">Nucleotide-binding</keyword>